<keyword evidence="10 14" id="KW-0408">Iron</keyword>
<evidence type="ECO:0000256" key="7">
    <source>
        <dbReference type="ARBA" id="ARBA00022723"/>
    </source>
</evidence>
<dbReference type="STRING" id="867904.Metho_0745"/>
<dbReference type="EMBL" id="CP003362">
    <property type="protein sequence ID" value="AGB48995.1"/>
    <property type="molecule type" value="Genomic_DNA"/>
</dbReference>
<dbReference type="EC" id="1.2.7.8" evidence="3 14"/>
<dbReference type="InterPro" id="IPR017721">
    <property type="entry name" value="IorA"/>
</dbReference>
<dbReference type="GO" id="GO:0043805">
    <property type="term" value="F:indolepyruvate ferredoxin oxidoreductase activity"/>
    <property type="evidence" value="ECO:0007669"/>
    <property type="project" value="UniProtKB-UniRule"/>
</dbReference>
<evidence type="ECO:0000256" key="2">
    <source>
        <dbReference type="ARBA" id="ARBA00011238"/>
    </source>
</evidence>
<accession>L0KWC3</accession>
<evidence type="ECO:0000256" key="8">
    <source>
        <dbReference type="ARBA" id="ARBA00022982"/>
    </source>
</evidence>
<keyword evidence="8 14" id="KW-0249">Electron transport</keyword>
<organism evidence="17 18">
    <name type="scientific">Methanomethylovorans hollandica (strain DSM 15978 / NBRC 107637 / DMS1)</name>
    <dbReference type="NCBI Taxonomy" id="867904"/>
    <lineage>
        <taxon>Archaea</taxon>
        <taxon>Methanobacteriati</taxon>
        <taxon>Methanobacteriota</taxon>
        <taxon>Stenosarchaea group</taxon>
        <taxon>Methanomicrobia</taxon>
        <taxon>Methanosarcinales</taxon>
        <taxon>Methanosarcinaceae</taxon>
        <taxon>Methanomethylovorans</taxon>
    </lineage>
</organism>
<dbReference type="InterPro" id="IPR011766">
    <property type="entry name" value="TPP_enzyme_TPP-bd"/>
</dbReference>
<keyword evidence="17" id="KW-0670">Pyruvate</keyword>
<dbReference type="InterPro" id="IPR002880">
    <property type="entry name" value="Pyrv_Fd/Flavodoxin_OxRdtase_N"/>
</dbReference>
<keyword evidence="18" id="KW-1185">Reference proteome</keyword>
<evidence type="ECO:0000256" key="13">
    <source>
        <dbReference type="ARBA" id="ARBA00048332"/>
    </source>
</evidence>
<evidence type="ECO:0000256" key="14">
    <source>
        <dbReference type="PIRNR" id="PIRNR006439"/>
    </source>
</evidence>
<reference evidence="18" key="1">
    <citation type="submission" date="2012-02" db="EMBL/GenBank/DDBJ databases">
        <title>Complete sequence of chromosome of Methanomethylovorans hollandica DSM 15978.</title>
        <authorList>
            <person name="Lucas S."/>
            <person name="Copeland A."/>
            <person name="Lapidus A."/>
            <person name="Glavina del Rio T."/>
            <person name="Dalin E."/>
            <person name="Tice H."/>
            <person name="Bruce D."/>
            <person name="Goodwin L."/>
            <person name="Pitluck S."/>
            <person name="Peters L."/>
            <person name="Mikhailova N."/>
            <person name="Held B."/>
            <person name="Kyrpides N."/>
            <person name="Mavromatis K."/>
            <person name="Ivanova N."/>
            <person name="Brettin T."/>
            <person name="Detter J.C."/>
            <person name="Han C."/>
            <person name="Larimer F."/>
            <person name="Land M."/>
            <person name="Hauser L."/>
            <person name="Markowitz V."/>
            <person name="Cheng J.-F."/>
            <person name="Hugenholtz P."/>
            <person name="Woyke T."/>
            <person name="Wu D."/>
            <person name="Spring S."/>
            <person name="Schroeder M."/>
            <person name="Brambilla E."/>
            <person name="Klenk H.-P."/>
            <person name="Eisen J.A."/>
        </authorList>
    </citation>
    <scope>NUCLEOTIDE SEQUENCE [LARGE SCALE GENOMIC DNA]</scope>
    <source>
        <strain evidence="18">DSM 15978 / NBRC 107637 / DMS1</strain>
    </source>
</reference>
<dbReference type="GO" id="GO:0030976">
    <property type="term" value="F:thiamine pyrophosphate binding"/>
    <property type="evidence" value="ECO:0007669"/>
    <property type="project" value="InterPro"/>
</dbReference>
<dbReference type="PANTHER" id="PTHR43710:SF6">
    <property type="entry name" value="INDOLEPYRUVATE OXIDOREDUCTASE SUBUNIT IORA"/>
    <property type="match status" value="1"/>
</dbReference>
<evidence type="ECO:0000256" key="11">
    <source>
        <dbReference type="ARBA" id="ARBA00023014"/>
    </source>
</evidence>
<name>L0KWC3_METHD</name>
<dbReference type="GO" id="GO:0044272">
    <property type="term" value="P:sulfur compound biosynthetic process"/>
    <property type="evidence" value="ECO:0007669"/>
    <property type="project" value="UniProtKB-ARBA"/>
</dbReference>
<evidence type="ECO:0000313" key="17">
    <source>
        <dbReference type="EMBL" id="AGB48995.1"/>
    </source>
</evidence>
<dbReference type="GO" id="GO:0046872">
    <property type="term" value="F:metal ion binding"/>
    <property type="evidence" value="ECO:0007669"/>
    <property type="project" value="UniProtKB-UniRule"/>
</dbReference>
<protein>
    <recommendedName>
        <fullName evidence="4 14">Indolepyruvate oxidoreductase subunit IorA</fullName>
        <shortName evidence="14">IOR</shortName>
        <ecNumber evidence="3 14">1.2.7.8</ecNumber>
    </recommendedName>
    <alternativeName>
        <fullName evidence="12 14">Indolepyruvate ferredoxin oxidoreductase subunit alpha</fullName>
    </alternativeName>
</protein>
<evidence type="ECO:0000256" key="10">
    <source>
        <dbReference type="ARBA" id="ARBA00023004"/>
    </source>
</evidence>
<evidence type="ECO:0000259" key="16">
    <source>
        <dbReference type="Pfam" id="PF02775"/>
    </source>
</evidence>
<keyword evidence="11 14" id="KW-0411">Iron-sulfur</keyword>
<keyword evidence="6 14" id="KW-0004">4Fe-4S</keyword>
<keyword evidence="5 14" id="KW-0813">Transport</keyword>
<dbReference type="InterPro" id="IPR029061">
    <property type="entry name" value="THDP-binding"/>
</dbReference>
<proteinExistence type="predicted"/>
<dbReference type="AlphaFoldDB" id="L0KWC3"/>
<dbReference type="SUPFAM" id="SSF52518">
    <property type="entry name" value="Thiamin diphosphate-binding fold (THDP-binding)"/>
    <property type="match status" value="2"/>
</dbReference>
<feature type="domain" description="Thiamine pyrophosphate enzyme TPP-binding" evidence="16">
    <location>
        <begin position="391"/>
        <end position="457"/>
    </location>
</feature>
<dbReference type="Pfam" id="PF01855">
    <property type="entry name" value="POR_N"/>
    <property type="match status" value="1"/>
</dbReference>
<dbReference type="CDD" id="cd07034">
    <property type="entry name" value="TPP_PYR_PFOR_IOR-alpha_like"/>
    <property type="match status" value="1"/>
</dbReference>
<dbReference type="HOGENOM" id="CLU_017727_0_0_2"/>
<dbReference type="SUPFAM" id="SSF52922">
    <property type="entry name" value="TK C-terminal domain-like"/>
    <property type="match status" value="1"/>
</dbReference>
<dbReference type="InterPro" id="IPR045025">
    <property type="entry name" value="HACL1-like"/>
</dbReference>
<evidence type="ECO:0000256" key="6">
    <source>
        <dbReference type="ARBA" id="ARBA00022485"/>
    </source>
</evidence>
<sequence>MTPDTVSSMKETTGLEALLLASFDSNVLLVTGVAGYPATAVMELLVERSSEGYVACWMTNEKAALEKALGASVTQQRSMVVVKHVGMNVLSDPLMTSVYHTIGAGVVIIAGDDTGARASQNEQDSRYYGCLAEVSLFDPATPQGAYDAVMRAFKLSEQSKVPVIIRVTDRLLDSKGAVLRSRQNKSTATFDKDIWKLTTKGKHQRFHRISMPLLEMAVQTTSLNRLHPGDSGIGIISSGYLSVLVGKALSKAKWSGHAHLALQMLSPFPFAMVQQFISKCNTVLVVEETEPYIESHIAVTGKIRGKMTGHLPYGQVGIEHIDYALDHLHEDRIEKYTEVQTIKSRGSRPLCQDCPFMPLYKCLANIDVMVAGDMGCSIRAAPEPLQAVDTGFALGSAISTACGFKDKGIAVIGDFALAHSGIVGLINAVGSEDDVVVVILQNRIAAMTGGQEAPDLMSVVKALVSDVTVMEMPVFSTEISSYTEGQLQELLLCKLAQKGISVIYLLGKCTKL</sequence>
<evidence type="ECO:0000256" key="1">
    <source>
        <dbReference type="ARBA" id="ARBA00002995"/>
    </source>
</evidence>
<dbReference type="GO" id="GO:0006082">
    <property type="term" value="P:organic acid metabolic process"/>
    <property type="evidence" value="ECO:0007669"/>
    <property type="project" value="UniProtKB-ARBA"/>
</dbReference>
<comment type="subunit">
    <text evidence="2 14">Heterodimer of the IorA and IorB subunits.</text>
</comment>
<dbReference type="Proteomes" id="UP000010866">
    <property type="component" value="Chromosome"/>
</dbReference>
<comment type="cofactor">
    <cofactor evidence="14">
        <name>[4Fe-4S] cluster</name>
        <dbReference type="ChEBI" id="CHEBI:49883"/>
    </cofactor>
    <text evidence="14">Binds 2 [4Fe-4S] clusters. In this family the first cluster has a non-standard and varying [4Fe-4S] binding motif CX(2)CX(2)CX(4-5)CP.</text>
</comment>
<keyword evidence="9 14" id="KW-0560">Oxidoreductase</keyword>
<gene>
    <name evidence="17" type="ordered locus">Metho_0745</name>
</gene>
<dbReference type="Pfam" id="PF02775">
    <property type="entry name" value="TPP_enzyme_C"/>
    <property type="match status" value="1"/>
</dbReference>
<evidence type="ECO:0000256" key="5">
    <source>
        <dbReference type="ARBA" id="ARBA00022448"/>
    </source>
</evidence>
<dbReference type="Gene3D" id="3.40.50.970">
    <property type="match status" value="2"/>
</dbReference>
<dbReference type="GO" id="GO:0051539">
    <property type="term" value="F:4 iron, 4 sulfur cluster binding"/>
    <property type="evidence" value="ECO:0007669"/>
    <property type="project" value="UniProtKB-UniRule"/>
</dbReference>
<evidence type="ECO:0000256" key="12">
    <source>
        <dbReference type="ARBA" id="ARBA00030514"/>
    </source>
</evidence>
<comment type="catalytic activity">
    <reaction evidence="13 14">
        <text>indole-3-pyruvate + 2 oxidized [2Fe-2S]-[ferredoxin] + CoA = (indol-3-yl)acetyl-CoA + 2 reduced [2Fe-2S]-[ferredoxin] + CO2 + H(+)</text>
        <dbReference type="Rhea" id="RHEA:12645"/>
        <dbReference type="Rhea" id="RHEA-COMP:10000"/>
        <dbReference type="Rhea" id="RHEA-COMP:10001"/>
        <dbReference type="ChEBI" id="CHEBI:15378"/>
        <dbReference type="ChEBI" id="CHEBI:16526"/>
        <dbReference type="ChEBI" id="CHEBI:17640"/>
        <dbReference type="ChEBI" id="CHEBI:33737"/>
        <dbReference type="ChEBI" id="CHEBI:33738"/>
        <dbReference type="ChEBI" id="CHEBI:57271"/>
        <dbReference type="ChEBI" id="CHEBI:57287"/>
        <dbReference type="EC" id="1.2.7.8"/>
    </reaction>
</comment>
<keyword evidence="7 14" id="KW-0479">Metal-binding</keyword>
<dbReference type="PANTHER" id="PTHR43710">
    <property type="entry name" value="2-HYDROXYACYL-COA LYASE"/>
    <property type="match status" value="1"/>
</dbReference>
<evidence type="ECO:0000313" key="18">
    <source>
        <dbReference type="Proteomes" id="UP000010866"/>
    </source>
</evidence>
<feature type="domain" description="Pyruvate flavodoxin/ferredoxin oxidoreductase pyrimidine binding" evidence="15">
    <location>
        <begin position="37"/>
        <end position="172"/>
    </location>
</feature>
<dbReference type="OrthoDB" id="116011at2157"/>
<comment type="function">
    <text evidence="1 14">Catalyzes the ferredoxin-dependent oxidative decarboxylation of arylpyruvates.</text>
</comment>
<evidence type="ECO:0000256" key="4">
    <source>
        <dbReference type="ARBA" id="ARBA00017710"/>
    </source>
</evidence>
<evidence type="ECO:0000259" key="15">
    <source>
        <dbReference type="Pfam" id="PF01855"/>
    </source>
</evidence>
<dbReference type="KEGG" id="mhz:Metho_0745"/>
<evidence type="ECO:0000256" key="3">
    <source>
        <dbReference type="ARBA" id="ARBA00012812"/>
    </source>
</evidence>
<dbReference type="PIRSF" id="PIRSF006439">
    <property type="entry name" value="Indolepyruvate_ferr_oxidored"/>
    <property type="match status" value="1"/>
</dbReference>
<evidence type="ECO:0000256" key="9">
    <source>
        <dbReference type="ARBA" id="ARBA00023002"/>
    </source>
</evidence>
<dbReference type="InterPro" id="IPR009014">
    <property type="entry name" value="Transketo_C/PFOR_II"/>
</dbReference>